<dbReference type="GO" id="GO:0016413">
    <property type="term" value="F:O-acetyltransferase activity"/>
    <property type="evidence" value="ECO:0007669"/>
    <property type="project" value="InterPro"/>
</dbReference>
<comment type="similarity">
    <text evidence="2">Belongs to the PC-esterase family. TBL subfamily.</text>
</comment>
<evidence type="ECO:0000259" key="10">
    <source>
        <dbReference type="Pfam" id="PF14416"/>
    </source>
</evidence>
<dbReference type="PANTHER" id="PTHR32285">
    <property type="entry name" value="PROTEIN TRICHOME BIREFRINGENCE-LIKE 9-RELATED"/>
    <property type="match status" value="1"/>
</dbReference>
<dbReference type="GO" id="GO:0005794">
    <property type="term" value="C:Golgi apparatus"/>
    <property type="evidence" value="ECO:0007669"/>
    <property type="project" value="TreeGrafter"/>
</dbReference>
<feature type="compositionally biased region" description="Basic and acidic residues" evidence="7">
    <location>
        <begin position="91"/>
        <end position="102"/>
    </location>
</feature>
<dbReference type="EMBL" id="OX459122">
    <property type="protein sequence ID" value="CAI9105478.1"/>
    <property type="molecule type" value="Genomic_DNA"/>
</dbReference>
<keyword evidence="12" id="KW-1185">Reference proteome</keyword>
<evidence type="ECO:0000259" key="9">
    <source>
        <dbReference type="Pfam" id="PF13839"/>
    </source>
</evidence>
<dbReference type="AlphaFoldDB" id="A0AAV1DEV9"/>
<evidence type="ECO:0000256" key="6">
    <source>
        <dbReference type="ARBA" id="ARBA00023136"/>
    </source>
</evidence>
<dbReference type="PROSITE" id="PS51257">
    <property type="entry name" value="PROKAR_LIPOPROTEIN"/>
    <property type="match status" value="1"/>
</dbReference>
<evidence type="ECO:0000256" key="7">
    <source>
        <dbReference type="SAM" id="MobiDB-lite"/>
    </source>
</evidence>
<dbReference type="InterPro" id="IPR025846">
    <property type="entry name" value="TBL_N"/>
</dbReference>
<feature type="compositionally biased region" description="Basic and acidic residues" evidence="7">
    <location>
        <begin position="160"/>
        <end position="173"/>
    </location>
</feature>
<accession>A0AAV1DEV9</accession>
<evidence type="ECO:0000256" key="5">
    <source>
        <dbReference type="ARBA" id="ARBA00022989"/>
    </source>
</evidence>
<dbReference type="Pfam" id="PF13839">
    <property type="entry name" value="PC-Esterase"/>
    <property type="match status" value="1"/>
</dbReference>
<name>A0AAV1DEV9_OLDCO</name>
<dbReference type="InterPro" id="IPR026057">
    <property type="entry name" value="TBL_C"/>
</dbReference>
<feature type="domain" description="Trichome birefringence-like C-terminal" evidence="9">
    <location>
        <begin position="237"/>
        <end position="512"/>
    </location>
</feature>
<feature type="region of interest" description="Disordered" evidence="7">
    <location>
        <begin position="81"/>
        <end position="122"/>
    </location>
</feature>
<evidence type="ECO:0000313" key="12">
    <source>
        <dbReference type="Proteomes" id="UP001161247"/>
    </source>
</evidence>
<feature type="domain" description="Trichome birefringence-like N-terminal" evidence="10">
    <location>
        <begin position="183"/>
        <end position="235"/>
    </location>
</feature>
<dbReference type="GO" id="GO:0016020">
    <property type="term" value="C:membrane"/>
    <property type="evidence" value="ECO:0007669"/>
    <property type="project" value="UniProtKB-SubCell"/>
</dbReference>
<dbReference type="PANTHER" id="PTHR32285:SF19">
    <property type="entry name" value="PROTEIN TRICHOME BIREFRINGENCE-LIKE 6"/>
    <property type="match status" value="1"/>
</dbReference>
<evidence type="ECO:0000256" key="8">
    <source>
        <dbReference type="SAM" id="Phobius"/>
    </source>
</evidence>
<keyword evidence="5 8" id="KW-1133">Transmembrane helix</keyword>
<reference evidence="11" key="1">
    <citation type="submission" date="2023-03" db="EMBL/GenBank/DDBJ databases">
        <authorList>
            <person name="Julca I."/>
        </authorList>
    </citation>
    <scope>NUCLEOTIDE SEQUENCE</scope>
</reference>
<keyword evidence="6 8" id="KW-0472">Membrane</keyword>
<proteinExistence type="inferred from homology"/>
<organism evidence="11 12">
    <name type="scientific">Oldenlandia corymbosa var. corymbosa</name>
    <dbReference type="NCBI Taxonomy" id="529605"/>
    <lineage>
        <taxon>Eukaryota</taxon>
        <taxon>Viridiplantae</taxon>
        <taxon>Streptophyta</taxon>
        <taxon>Embryophyta</taxon>
        <taxon>Tracheophyta</taxon>
        <taxon>Spermatophyta</taxon>
        <taxon>Magnoliopsida</taxon>
        <taxon>eudicotyledons</taxon>
        <taxon>Gunneridae</taxon>
        <taxon>Pentapetalae</taxon>
        <taxon>asterids</taxon>
        <taxon>lamiids</taxon>
        <taxon>Gentianales</taxon>
        <taxon>Rubiaceae</taxon>
        <taxon>Rubioideae</taxon>
        <taxon>Spermacoceae</taxon>
        <taxon>Hedyotis-Oldenlandia complex</taxon>
        <taxon>Oldenlandia</taxon>
    </lineage>
</organism>
<keyword evidence="3 8" id="KW-0812">Transmembrane</keyword>
<feature type="compositionally biased region" description="Low complexity" evidence="7">
    <location>
        <begin position="81"/>
        <end position="90"/>
    </location>
</feature>
<gene>
    <name evidence="11" type="ORF">OLC1_LOCUS14166</name>
</gene>
<feature type="region of interest" description="Disordered" evidence="7">
    <location>
        <begin position="155"/>
        <end position="179"/>
    </location>
</feature>
<dbReference type="InterPro" id="IPR029962">
    <property type="entry name" value="TBL"/>
</dbReference>
<evidence type="ECO:0000256" key="1">
    <source>
        <dbReference type="ARBA" id="ARBA00004167"/>
    </source>
</evidence>
<comment type="subcellular location">
    <subcellularLocation>
        <location evidence="1">Membrane</location>
        <topology evidence="1">Single-pass membrane protein</topology>
    </subcellularLocation>
</comment>
<dbReference type="Pfam" id="PF14416">
    <property type="entry name" value="PMR5N"/>
    <property type="match status" value="1"/>
</dbReference>
<protein>
    <submittedName>
        <fullName evidence="11">OLC1v1004409C2</fullName>
    </submittedName>
</protein>
<evidence type="ECO:0000256" key="3">
    <source>
        <dbReference type="ARBA" id="ARBA00022692"/>
    </source>
</evidence>
<feature type="compositionally biased region" description="Acidic residues" evidence="7">
    <location>
        <begin position="103"/>
        <end position="114"/>
    </location>
</feature>
<dbReference type="Proteomes" id="UP001161247">
    <property type="component" value="Chromosome 5"/>
</dbReference>
<feature type="transmembrane region" description="Helical" evidence="8">
    <location>
        <begin position="21"/>
        <end position="46"/>
    </location>
</feature>
<evidence type="ECO:0000313" key="11">
    <source>
        <dbReference type="EMBL" id="CAI9105478.1"/>
    </source>
</evidence>
<evidence type="ECO:0000256" key="4">
    <source>
        <dbReference type="ARBA" id="ARBA00022968"/>
    </source>
</evidence>
<sequence>MEKEKQLQRSLSSSMKAPPAKLFLVFSLTLAISCFLVLLSVSLIWVGKSSSPTHFQQTHHFFLQFNPLFDVNTSTRSSTGSISSELTSFSSEKDANFSREEPEAAEEEEEDDEEVSKVVQEQSTNDNTLFESKFSALLVNNSVSATQFQNIETYPNLSKNKGDDSIGVEEKGKNNGIGGGGGGCDLTKGKWVFDERYPLYTNKTCPYIDEGFNCVGNGRLDKDYMRWRWQPQDCNFPSFNATKMLESIRGKRLVFVGDSLNRNQWESMLCLLMGAIKDPKKVYETRGRRITKSKGIYSFRFVDYKCTVEFYVTHFLVRESTARLGKKRLQTLRIDTIDRGSSRWRGADILVFNTAHWWSHSKTKAGINYYQQGNQIHPHLDGMVAFRRALTTWGSWVDRYVSPRKTRVFFRTSAPSHFSGGEWDSGGHCREAFKPTNITAGNISPEKNGVVEEVIRQMKTPVTLLRITEMSAYRRDGHPSIYGSKAVKRGVQDCSHWCLPGVPDSWNELLYYHILNFKF</sequence>
<keyword evidence="4" id="KW-0735">Signal-anchor</keyword>
<evidence type="ECO:0000256" key="2">
    <source>
        <dbReference type="ARBA" id="ARBA00007727"/>
    </source>
</evidence>